<dbReference type="RefSeq" id="WP_175654106.1">
    <property type="nucleotide sequence ID" value="NZ_JBEPNV010000002.1"/>
</dbReference>
<accession>A0ABV2NSF1</accession>
<dbReference type="Proteomes" id="UP001549119">
    <property type="component" value="Unassembled WGS sequence"/>
</dbReference>
<sequence length="51" mass="5490">MITTEGRGRWAPLPYAAEPLLTVGPDDAAVALEAALPRRAAGFVREGSRRR</sequence>
<gene>
    <name evidence="1" type="ORF">ABIC20_006837</name>
</gene>
<name>A0ABV2NSF1_9HYPH</name>
<keyword evidence="2" id="KW-1185">Reference proteome</keyword>
<comment type="caution">
    <text evidence="1">The sequence shown here is derived from an EMBL/GenBank/DDBJ whole genome shotgun (WGS) entry which is preliminary data.</text>
</comment>
<organism evidence="1 2">
    <name type="scientific">Methylobacterium radiotolerans</name>
    <dbReference type="NCBI Taxonomy" id="31998"/>
    <lineage>
        <taxon>Bacteria</taxon>
        <taxon>Pseudomonadati</taxon>
        <taxon>Pseudomonadota</taxon>
        <taxon>Alphaproteobacteria</taxon>
        <taxon>Hyphomicrobiales</taxon>
        <taxon>Methylobacteriaceae</taxon>
        <taxon>Methylobacterium</taxon>
    </lineage>
</organism>
<protein>
    <submittedName>
        <fullName evidence="1">Uncharacterized protein</fullName>
    </submittedName>
</protein>
<reference evidence="1 2" key="1">
    <citation type="submission" date="2024-06" db="EMBL/GenBank/DDBJ databases">
        <title>Genomics of switchgrass bacterial isolates.</title>
        <authorList>
            <person name="Shade A."/>
        </authorList>
    </citation>
    <scope>NUCLEOTIDE SEQUENCE [LARGE SCALE GENOMIC DNA]</scope>
    <source>
        <strain evidence="1 2">PvP084</strain>
    </source>
</reference>
<evidence type="ECO:0000313" key="2">
    <source>
        <dbReference type="Proteomes" id="UP001549119"/>
    </source>
</evidence>
<evidence type="ECO:0000313" key="1">
    <source>
        <dbReference type="EMBL" id="MET3869459.1"/>
    </source>
</evidence>
<proteinExistence type="predicted"/>
<dbReference type="EMBL" id="JBEPNW010000003">
    <property type="protein sequence ID" value="MET3869459.1"/>
    <property type="molecule type" value="Genomic_DNA"/>
</dbReference>